<dbReference type="Proteomes" id="UP000026962">
    <property type="component" value="Chromosome 11"/>
</dbReference>
<reference evidence="1" key="1">
    <citation type="submission" date="2015-04" db="UniProtKB">
        <authorList>
            <consortium name="EnsemblPlants"/>
        </authorList>
    </citation>
    <scope>IDENTIFICATION</scope>
</reference>
<evidence type="ECO:0000313" key="2">
    <source>
        <dbReference type="Proteomes" id="UP000026962"/>
    </source>
</evidence>
<accession>A0A0E0MHF6</accession>
<evidence type="ECO:0000313" key="1">
    <source>
        <dbReference type="EnsemblPlants" id="OPUNC11G17090.1"/>
    </source>
</evidence>
<name>A0A0E0MHF6_ORYPU</name>
<organism evidence="1">
    <name type="scientific">Oryza punctata</name>
    <name type="common">Red rice</name>
    <dbReference type="NCBI Taxonomy" id="4537"/>
    <lineage>
        <taxon>Eukaryota</taxon>
        <taxon>Viridiplantae</taxon>
        <taxon>Streptophyta</taxon>
        <taxon>Embryophyta</taxon>
        <taxon>Tracheophyta</taxon>
        <taxon>Spermatophyta</taxon>
        <taxon>Magnoliopsida</taxon>
        <taxon>Liliopsida</taxon>
        <taxon>Poales</taxon>
        <taxon>Poaceae</taxon>
        <taxon>BOP clade</taxon>
        <taxon>Oryzoideae</taxon>
        <taxon>Oryzeae</taxon>
        <taxon>Oryzinae</taxon>
        <taxon>Oryza</taxon>
    </lineage>
</organism>
<protein>
    <submittedName>
        <fullName evidence="1">Uncharacterized protein</fullName>
    </submittedName>
</protein>
<dbReference type="Gramene" id="OPUNC11G17090.1">
    <property type="protein sequence ID" value="OPUNC11G17090.1"/>
    <property type="gene ID" value="OPUNC11G17090"/>
</dbReference>
<dbReference type="HOGENOM" id="CLU_2798376_0_0_1"/>
<reference evidence="1" key="2">
    <citation type="submission" date="2018-05" db="EMBL/GenBank/DDBJ databases">
        <title>OpunRS2 (Oryza punctata Reference Sequence Version 2).</title>
        <authorList>
            <person name="Zhang J."/>
            <person name="Kudrna D."/>
            <person name="Lee S."/>
            <person name="Talag J."/>
            <person name="Welchert J."/>
            <person name="Wing R.A."/>
        </authorList>
    </citation>
    <scope>NUCLEOTIDE SEQUENCE [LARGE SCALE GENOMIC DNA]</scope>
</reference>
<sequence>MDLKTIKILLRYPRGSVEYLAGVDGFLQFAYKDKVMTNGIFMVSLQRSKLGISNHSLTMKTCVPTCMN</sequence>
<dbReference type="AlphaFoldDB" id="A0A0E0MHF6"/>
<proteinExistence type="predicted"/>
<dbReference type="EnsemblPlants" id="OPUNC11G17090.1">
    <property type="protein sequence ID" value="OPUNC11G17090.1"/>
    <property type="gene ID" value="OPUNC11G17090"/>
</dbReference>
<keyword evidence="2" id="KW-1185">Reference proteome</keyword>